<evidence type="ECO:0000313" key="1">
    <source>
        <dbReference type="EMBL" id="CAD1819044.1"/>
    </source>
</evidence>
<gene>
    <name evidence="1" type="ORF">CB5_LOCUS2255</name>
</gene>
<reference evidence="1" key="1">
    <citation type="submission" date="2020-07" db="EMBL/GenBank/DDBJ databases">
        <authorList>
            <person name="Lin J."/>
        </authorList>
    </citation>
    <scope>NUCLEOTIDE SEQUENCE</scope>
</reference>
<organism evidence="1">
    <name type="scientific">Ananas comosus var. bracteatus</name>
    <name type="common">red pineapple</name>
    <dbReference type="NCBI Taxonomy" id="296719"/>
    <lineage>
        <taxon>Eukaryota</taxon>
        <taxon>Viridiplantae</taxon>
        <taxon>Streptophyta</taxon>
        <taxon>Embryophyta</taxon>
        <taxon>Tracheophyta</taxon>
        <taxon>Spermatophyta</taxon>
        <taxon>Magnoliopsida</taxon>
        <taxon>Liliopsida</taxon>
        <taxon>Poales</taxon>
        <taxon>Bromeliaceae</taxon>
        <taxon>Bromelioideae</taxon>
        <taxon>Ananas</taxon>
    </lineage>
</organism>
<sequence>MVLSDDNGTMKNNLSIIMNEKNGMMTNNNTAMVVHQNNGVANNHGGIVMVENNKETRSVAPIIPLSNPSNKHVEPVHNFSRENPAVVRWSREEESILMEKLAE</sequence>
<dbReference type="AlphaFoldDB" id="A0A6V7NL24"/>
<proteinExistence type="predicted"/>
<name>A0A6V7NL24_ANACO</name>
<dbReference type="EMBL" id="LR862139">
    <property type="protein sequence ID" value="CAD1819044.1"/>
    <property type="molecule type" value="Genomic_DNA"/>
</dbReference>
<protein>
    <submittedName>
        <fullName evidence="1">Uncharacterized protein</fullName>
    </submittedName>
</protein>
<accession>A0A6V7NL24</accession>